<organism evidence="1 2">
    <name type="scientific">Centaurea solstitialis</name>
    <name type="common">yellow star-thistle</name>
    <dbReference type="NCBI Taxonomy" id="347529"/>
    <lineage>
        <taxon>Eukaryota</taxon>
        <taxon>Viridiplantae</taxon>
        <taxon>Streptophyta</taxon>
        <taxon>Embryophyta</taxon>
        <taxon>Tracheophyta</taxon>
        <taxon>Spermatophyta</taxon>
        <taxon>Magnoliopsida</taxon>
        <taxon>eudicotyledons</taxon>
        <taxon>Gunneridae</taxon>
        <taxon>Pentapetalae</taxon>
        <taxon>asterids</taxon>
        <taxon>campanulids</taxon>
        <taxon>Asterales</taxon>
        <taxon>Asteraceae</taxon>
        <taxon>Carduoideae</taxon>
        <taxon>Cardueae</taxon>
        <taxon>Centaureinae</taxon>
        <taxon>Centaurea</taxon>
    </lineage>
</organism>
<gene>
    <name evidence="1" type="ORF">OSB04_017020</name>
</gene>
<evidence type="ECO:0008006" key="3">
    <source>
        <dbReference type="Google" id="ProtNLM"/>
    </source>
</evidence>
<name>A0AA38T249_9ASTR</name>
<dbReference type="Proteomes" id="UP001172457">
    <property type="component" value="Chromosome 4"/>
</dbReference>
<dbReference type="PANTHER" id="PTHR23272">
    <property type="entry name" value="BED FINGER-RELATED"/>
    <property type="match status" value="1"/>
</dbReference>
<protein>
    <recommendedName>
        <fullName evidence="3">HAT C-terminal dimerisation domain-containing protein</fullName>
    </recommendedName>
</protein>
<evidence type="ECO:0000313" key="2">
    <source>
        <dbReference type="Proteomes" id="UP001172457"/>
    </source>
</evidence>
<comment type="caution">
    <text evidence="1">The sequence shown here is derived from an EMBL/GenBank/DDBJ whole genome shotgun (WGS) entry which is preliminary data.</text>
</comment>
<dbReference type="EMBL" id="JARYMX010000004">
    <property type="protein sequence ID" value="KAJ9552975.1"/>
    <property type="molecule type" value="Genomic_DNA"/>
</dbReference>
<accession>A0AA38T249</accession>
<evidence type="ECO:0000313" key="1">
    <source>
        <dbReference type="EMBL" id="KAJ9552975.1"/>
    </source>
</evidence>
<dbReference type="AlphaFoldDB" id="A0AA38T249"/>
<proteinExistence type="predicted"/>
<sequence>MYELFQDYQTKGDENAWKDGNGGSTSNIDKSESGLFDDYSSYVADDNSTSGGIVLELDHYLEEKVCSPELDLDILAWWKTSGVSHRGAGSTIFVCDSVGSTIGNLWFYSAVHYICFCSCKFPTVSPHHSRLHPNTLEALMCAQSWLLNEIR</sequence>
<dbReference type="PANTHER" id="PTHR23272:SF179">
    <property type="entry name" value="ZINC FINGER BED DOMAIN-CONTAINING PROTEIN RICESLEEPER 2-LIKE ISOFORM X1"/>
    <property type="match status" value="1"/>
</dbReference>
<feature type="non-terminal residue" evidence="1">
    <location>
        <position position="1"/>
    </location>
</feature>
<keyword evidence="2" id="KW-1185">Reference proteome</keyword>
<reference evidence="1" key="1">
    <citation type="submission" date="2023-03" db="EMBL/GenBank/DDBJ databases">
        <title>Chromosome-scale reference genome and RAD-based genetic map of yellow starthistle (Centaurea solstitialis) reveal putative structural variation and QTLs associated with invader traits.</title>
        <authorList>
            <person name="Reatini B."/>
            <person name="Cang F.A."/>
            <person name="Jiang Q."/>
            <person name="Mckibben M.T.W."/>
            <person name="Barker M.S."/>
            <person name="Rieseberg L.H."/>
            <person name="Dlugosch K.M."/>
        </authorList>
    </citation>
    <scope>NUCLEOTIDE SEQUENCE</scope>
    <source>
        <strain evidence="1">CAN-66</strain>
        <tissue evidence="1">Leaf</tissue>
    </source>
</reference>